<gene>
    <name evidence="7" type="ORF">ALC53_01635</name>
</gene>
<dbReference type="SUPFAM" id="SSF54928">
    <property type="entry name" value="RNA-binding domain, RBD"/>
    <property type="match status" value="1"/>
</dbReference>
<evidence type="ECO:0000256" key="3">
    <source>
        <dbReference type="PROSITE-ProRule" id="PRU00176"/>
    </source>
</evidence>
<sequence length="487" mass="51787">MAMKSQKHRHGTGTTIGSSKTHYPAISQAYWAPQPQTAPYSVPERKLFVGMLSKKFTENDVRNMFSAYGMIEECSVLRDSTGKSKACAFVTFASKQYAINAIKALHHSQTMEGCSSPLVVKFADTQKEKDQKRMQQLQSNLWNIAGVNITPHYLAFIIKALWLISKIPFASRTRTLHEALSFERLTFNDAHTLAPASLQLLQQLQATTSAATPVAANAGAANALSNVQHQLLLQQHLGLGAATPAHAAPSAVPSPAEINPANLQSLATLASLSNTATNAGVSPMSMQNLVTLAAMTGGNGNLQVSPNTLSGLANSTAAALLGKTGNTGSTGGSLSPVTSLTLNSLTGTPLNGLQDSLSNAYSSLQQYAGFPAFTAAAAAAAAAAQKTKFTSTDKQIEGPEGCNLFIYHLPQEFSDTDLISTFLPFGNVISAKVFIDKHTHMSKCFGFVSYDNASSAQAAIQTMHGFQIGMKRLKVQLKRSKDACKPY</sequence>
<dbReference type="EMBL" id="KQ976408">
    <property type="protein sequence ID" value="KYM91223.1"/>
    <property type="molecule type" value="Genomic_DNA"/>
</dbReference>
<keyword evidence="5" id="KW-0812">Transmembrane</keyword>
<dbReference type="Proteomes" id="UP000078540">
    <property type="component" value="Unassembled WGS sequence"/>
</dbReference>
<keyword evidence="5" id="KW-1133">Transmembrane helix</keyword>
<proteinExistence type="predicted"/>
<accession>A0A195BTD3</accession>
<dbReference type="FunFam" id="3.30.70.330:FF:000016">
    <property type="entry name" value="CUGBP Elav-like family member 1 isoform 2"/>
    <property type="match status" value="1"/>
</dbReference>
<dbReference type="InterPro" id="IPR000504">
    <property type="entry name" value="RRM_dom"/>
</dbReference>
<dbReference type="InterPro" id="IPR012677">
    <property type="entry name" value="Nucleotide-bd_a/b_plait_sf"/>
</dbReference>
<evidence type="ECO:0000259" key="6">
    <source>
        <dbReference type="PROSITE" id="PS50102"/>
    </source>
</evidence>
<organism evidence="7 8">
    <name type="scientific">Atta colombica</name>
    <dbReference type="NCBI Taxonomy" id="520822"/>
    <lineage>
        <taxon>Eukaryota</taxon>
        <taxon>Metazoa</taxon>
        <taxon>Ecdysozoa</taxon>
        <taxon>Arthropoda</taxon>
        <taxon>Hexapoda</taxon>
        <taxon>Insecta</taxon>
        <taxon>Pterygota</taxon>
        <taxon>Neoptera</taxon>
        <taxon>Endopterygota</taxon>
        <taxon>Hymenoptera</taxon>
        <taxon>Apocrita</taxon>
        <taxon>Aculeata</taxon>
        <taxon>Formicoidea</taxon>
        <taxon>Formicidae</taxon>
        <taxon>Myrmicinae</taxon>
        <taxon>Atta</taxon>
    </lineage>
</organism>
<evidence type="ECO:0000313" key="8">
    <source>
        <dbReference type="Proteomes" id="UP000078540"/>
    </source>
</evidence>
<keyword evidence="1" id="KW-0677">Repeat</keyword>
<evidence type="ECO:0000313" key="7">
    <source>
        <dbReference type="EMBL" id="KYM91223.1"/>
    </source>
</evidence>
<evidence type="ECO:0000256" key="5">
    <source>
        <dbReference type="SAM" id="Phobius"/>
    </source>
</evidence>
<dbReference type="FunFam" id="3.30.70.330:FF:000015">
    <property type="entry name" value="CUGBP Elav-like family member 1 isoform 2"/>
    <property type="match status" value="1"/>
</dbReference>
<dbReference type="PROSITE" id="PS50102">
    <property type="entry name" value="RRM"/>
    <property type="match status" value="2"/>
</dbReference>
<feature type="domain" description="RRM" evidence="6">
    <location>
        <begin position="45"/>
        <end position="125"/>
    </location>
</feature>
<keyword evidence="2 3" id="KW-0694">RNA-binding</keyword>
<dbReference type="InterPro" id="IPR035979">
    <property type="entry name" value="RBD_domain_sf"/>
</dbReference>
<dbReference type="STRING" id="520822.A0A195BTD3"/>
<evidence type="ECO:0000256" key="1">
    <source>
        <dbReference type="ARBA" id="ARBA00022737"/>
    </source>
</evidence>
<dbReference type="SMART" id="SM00360">
    <property type="entry name" value="RRM"/>
    <property type="match status" value="2"/>
</dbReference>
<protein>
    <submittedName>
        <fullName evidence="7">CUGBP Elav-like family member 2</fullName>
    </submittedName>
</protein>
<feature type="domain" description="RRM" evidence="6">
    <location>
        <begin position="402"/>
        <end position="480"/>
    </location>
</feature>
<dbReference type="PANTHER" id="PTHR24012">
    <property type="entry name" value="RNA BINDING PROTEIN"/>
    <property type="match status" value="1"/>
</dbReference>
<feature type="compositionally biased region" description="Basic residues" evidence="4">
    <location>
        <begin position="1"/>
        <end position="11"/>
    </location>
</feature>
<dbReference type="Gene3D" id="3.30.70.330">
    <property type="match status" value="2"/>
</dbReference>
<reference evidence="7 8" key="1">
    <citation type="submission" date="2015-09" db="EMBL/GenBank/DDBJ databases">
        <title>Atta colombica WGS genome.</title>
        <authorList>
            <person name="Nygaard S."/>
            <person name="Hu H."/>
            <person name="Boomsma J."/>
            <person name="Zhang G."/>
        </authorList>
    </citation>
    <scope>NUCLEOTIDE SEQUENCE [LARGE SCALE GENOMIC DNA]</scope>
    <source>
        <strain evidence="7">Treedump-2</strain>
        <tissue evidence="7">Whole body</tissue>
    </source>
</reference>
<name>A0A195BTD3_9HYME</name>
<evidence type="ECO:0000256" key="2">
    <source>
        <dbReference type="ARBA" id="ARBA00022884"/>
    </source>
</evidence>
<keyword evidence="5" id="KW-0472">Membrane</keyword>
<evidence type="ECO:0000256" key="4">
    <source>
        <dbReference type="SAM" id="MobiDB-lite"/>
    </source>
</evidence>
<feature type="region of interest" description="Disordered" evidence="4">
    <location>
        <begin position="1"/>
        <end position="20"/>
    </location>
</feature>
<feature type="transmembrane region" description="Helical" evidence="5">
    <location>
        <begin position="141"/>
        <end position="164"/>
    </location>
</feature>
<dbReference type="GO" id="GO:0003723">
    <property type="term" value="F:RNA binding"/>
    <property type="evidence" value="ECO:0007669"/>
    <property type="project" value="UniProtKB-UniRule"/>
</dbReference>
<dbReference type="AlphaFoldDB" id="A0A195BTD3"/>
<keyword evidence="8" id="KW-1185">Reference proteome</keyword>
<dbReference type="Pfam" id="PF00076">
    <property type="entry name" value="RRM_1"/>
    <property type="match status" value="2"/>
</dbReference>